<comment type="subcellular location">
    <subcellularLocation>
        <location evidence="1 7">Cell membrane</location>
        <topology evidence="1 7">Multi-pass membrane protein</topology>
    </subcellularLocation>
</comment>
<keyword evidence="5 7" id="KW-1133">Transmembrane helix</keyword>
<evidence type="ECO:0000256" key="6">
    <source>
        <dbReference type="ARBA" id="ARBA00023136"/>
    </source>
</evidence>
<dbReference type="CDD" id="cd06261">
    <property type="entry name" value="TM_PBP2"/>
    <property type="match status" value="1"/>
</dbReference>
<evidence type="ECO:0000256" key="1">
    <source>
        <dbReference type="ARBA" id="ARBA00004651"/>
    </source>
</evidence>
<feature type="domain" description="ABC transmembrane type-1" evidence="8">
    <location>
        <begin position="76"/>
        <end position="227"/>
    </location>
</feature>
<keyword evidence="2 7" id="KW-0813">Transport</keyword>
<feature type="transmembrane region" description="Helical" evidence="7">
    <location>
        <begin position="80"/>
        <end position="102"/>
    </location>
</feature>
<dbReference type="GO" id="GO:0055085">
    <property type="term" value="P:transmembrane transport"/>
    <property type="evidence" value="ECO:0007669"/>
    <property type="project" value="InterPro"/>
</dbReference>
<evidence type="ECO:0000256" key="5">
    <source>
        <dbReference type="ARBA" id="ARBA00022989"/>
    </source>
</evidence>
<evidence type="ECO:0000256" key="7">
    <source>
        <dbReference type="RuleBase" id="RU363032"/>
    </source>
</evidence>
<dbReference type="InterPro" id="IPR000515">
    <property type="entry name" value="MetI-like"/>
</dbReference>
<keyword evidence="3" id="KW-1003">Cell membrane</keyword>
<dbReference type="PANTHER" id="PTHR30193:SF37">
    <property type="entry name" value="INNER MEMBRANE ABC TRANSPORTER PERMEASE PROTEIN YCJO"/>
    <property type="match status" value="1"/>
</dbReference>
<dbReference type="GO" id="GO:0005886">
    <property type="term" value="C:plasma membrane"/>
    <property type="evidence" value="ECO:0007669"/>
    <property type="project" value="UniProtKB-SubCell"/>
</dbReference>
<dbReference type="InterPro" id="IPR035906">
    <property type="entry name" value="MetI-like_sf"/>
</dbReference>
<name>A0A078KMQ1_9FIRM</name>
<keyword evidence="4 7" id="KW-0812">Transmembrane</keyword>
<evidence type="ECO:0000256" key="4">
    <source>
        <dbReference type="ARBA" id="ARBA00022692"/>
    </source>
</evidence>
<dbReference type="EMBL" id="LM995447">
    <property type="protein sequence ID" value="CDZ25036.1"/>
    <property type="molecule type" value="Genomic_DNA"/>
</dbReference>
<dbReference type="PANTHER" id="PTHR30193">
    <property type="entry name" value="ABC TRANSPORTER PERMEASE PROTEIN"/>
    <property type="match status" value="1"/>
</dbReference>
<sequence length="227" mass="26014">MRKNKRSLISRFLYSQKIAPYIFILPFVLSFAIFFVYPIIKTVILSFQGMDSSGSMVFVGLKNYQSLMNPHFFKAVRNNIVYTIIMLLLVIPIPIILAVMLNSKNMLFKKFFRAALFLPSLTSIIVAGVIFRLLFAENASAPVNAFLGLFGIQPITWQLDTRYSMFLMVILSVWTAIGINVIYFLSGLQNIPVELYEAADIDGAGYWSKLFLLPYRSLDRLRFMFLL</sequence>
<dbReference type="PATRIC" id="fig|29343.3.peg.2040"/>
<dbReference type="Proteomes" id="UP000032431">
    <property type="component" value="Chromosome I"/>
</dbReference>
<feature type="transmembrane region" description="Helical" evidence="7">
    <location>
        <begin position="166"/>
        <end position="186"/>
    </location>
</feature>
<protein>
    <submittedName>
        <fullName evidence="9">Transport protein</fullName>
    </submittedName>
</protein>
<accession>A0A078KMQ1</accession>
<reference evidence="10" key="1">
    <citation type="submission" date="2014-07" db="EMBL/GenBank/DDBJ databases">
        <authorList>
            <person name="Wibberg D."/>
        </authorList>
    </citation>
    <scope>NUCLEOTIDE SEQUENCE [LARGE SCALE GENOMIC DNA]</scope>
    <source>
        <strain evidence="10">DG5</strain>
    </source>
</reference>
<evidence type="ECO:0000259" key="8">
    <source>
        <dbReference type="PROSITE" id="PS50928"/>
    </source>
</evidence>
<dbReference type="PROSITE" id="PS50928">
    <property type="entry name" value="ABC_TM1"/>
    <property type="match status" value="1"/>
</dbReference>
<proteinExistence type="inferred from homology"/>
<comment type="similarity">
    <text evidence="7">Belongs to the binding-protein-dependent transport system permease family.</text>
</comment>
<dbReference type="STRING" id="29343.CCDG5_1944"/>
<evidence type="ECO:0000256" key="2">
    <source>
        <dbReference type="ARBA" id="ARBA00022448"/>
    </source>
</evidence>
<evidence type="ECO:0000256" key="3">
    <source>
        <dbReference type="ARBA" id="ARBA00022475"/>
    </source>
</evidence>
<dbReference type="SUPFAM" id="SSF160964">
    <property type="entry name" value="MalF N-terminal region-like"/>
    <property type="match status" value="1"/>
</dbReference>
<gene>
    <name evidence="9" type="ORF">CCDG5_1944</name>
</gene>
<dbReference type="SUPFAM" id="SSF161098">
    <property type="entry name" value="MetI-like"/>
    <property type="match status" value="1"/>
</dbReference>
<keyword evidence="6 7" id="KW-0472">Membrane</keyword>
<dbReference type="AlphaFoldDB" id="A0A078KMQ1"/>
<feature type="transmembrane region" description="Helical" evidence="7">
    <location>
        <begin position="21"/>
        <end position="40"/>
    </location>
</feature>
<keyword evidence="10" id="KW-1185">Reference proteome</keyword>
<feature type="transmembrane region" description="Helical" evidence="7">
    <location>
        <begin position="114"/>
        <end position="135"/>
    </location>
</feature>
<dbReference type="HOGENOM" id="CLU_1218085_0_0_9"/>
<evidence type="ECO:0000313" key="9">
    <source>
        <dbReference type="EMBL" id="CDZ25036.1"/>
    </source>
</evidence>
<dbReference type="Pfam" id="PF00528">
    <property type="entry name" value="BPD_transp_1"/>
    <property type="match status" value="1"/>
</dbReference>
<dbReference type="Gene3D" id="1.10.3720.10">
    <property type="entry name" value="MetI-like"/>
    <property type="match status" value="1"/>
</dbReference>
<organism evidence="9 10">
    <name type="scientific">[Clostridium] cellulosi</name>
    <dbReference type="NCBI Taxonomy" id="29343"/>
    <lineage>
        <taxon>Bacteria</taxon>
        <taxon>Bacillati</taxon>
        <taxon>Bacillota</taxon>
        <taxon>Clostridia</taxon>
        <taxon>Eubacteriales</taxon>
        <taxon>Oscillospiraceae</taxon>
        <taxon>Oscillospiraceae incertae sedis</taxon>
    </lineage>
</organism>
<dbReference type="KEGG" id="ccel:CCDG5_1944"/>
<evidence type="ECO:0000313" key="10">
    <source>
        <dbReference type="Proteomes" id="UP000032431"/>
    </source>
</evidence>
<dbReference type="InterPro" id="IPR051393">
    <property type="entry name" value="ABC_transporter_permease"/>
</dbReference>